<dbReference type="SUPFAM" id="SSF47473">
    <property type="entry name" value="EF-hand"/>
    <property type="match status" value="1"/>
</dbReference>
<dbReference type="InParanoid" id="A0A0G4FUT8"/>
<dbReference type="Proteomes" id="UP000041254">
    <property type="component" value="Unassembled WGS sequence"/>
</dbReference>
<evidence type="ECO:0000256" key="1">
    <source>
        <dbReference type="ARBA" id="ARBA00022443"/>
    </source>
</evidence>
<name>A0A0G4FUT8_VITBC</name>
<reference evidence="6 7" key="1">
    <citation type="submission" date="2014-11" db="EMBL/GenBank/DDBJ databases">
        <authorList>
            <person name="Zhu J."/>
            <person name="Qi W."/>
            <person name="Song R."/>
        </authorList>
    </citation>
    <scope>NUCLEOTIDE SEQUENCE [LARGE SCALE GENOMIC DNA]</scope>
</reference>
<evidence type="ECO:0000313" key="6">
    <source>
        <dbReference type="EMBL" id="CEM18652.1"/>
    </source>
</evidence>
<evidence type="ECO:0000259" key="5">
    <source>
        <dbReference type="PROSITE" id="PS50002"/>
    </source>
</evidence>
<dbReference type="InterPro" id="IPR036028">
    <property type="entry name" value="SH3-like_dom_sf"/>
</dbReference>
<dbReference type="InterPro" id="IPR001452">
    <property type="entry name" value="SH3_domain"/>
</dbReference>
<feature type="domain" description="SH3" evidence="5">
    <location>
        <begin position="499"/>
        <end position="568"/>
    </location>
</feature>
<sequence>MGSTLSSHSNTAFVRTWGDKQVRSLIQQWRIGGFECCMSVDLLHQLQRSLDASPAPVVPEEDIWPPAASPDDNCESPLDLSVFRTTFQTFDHDFDGLVDMFELLGYVILWSDTTWQQKGHALFQCVNFGRKDFLSHNDVAFLVGLVLRSLSKSVHLDPPYDDDRTYPFAVAKQLLATYGSPHTVSDRAGSLLVRPSVGGSVAKGPLQITALTQEAFTKAWDEDATCQQLRTFVDDNLVKPLPISVESGLAKDIRLAEYDCQENHTQLKRLSSKVDRLRSERVQRDEQQQQSYELLLTAIDSGVAKLSRSIDLQTKELHQLNESYNKTSEADLAQNPRSAKHHAQLLASIQTTIKHFKSTFYYCASLFDKVVALTYDEGSKEREDLSITVDLRSSDLPSPRDDPTLSQTLALLKQQTDTLASLQQSLAKQPTDVLVPLPSPKEQPRKAKAAQRPARGNVLPVISLPGRAGKRDERDTPVDEEGRAWEGEGGGEGRGDEQRKERWVMVRAAFDPPAEYGPNMLKLKAGQYIYTASGGEGEESGAEGWWYGQTQGGTDGWFPSSYVKEITQPQHS</sequence>
<dbReference type="VEuPathDB" id="CryptoDB:Vbra_21728"/>
<organism evidence="6 7">
    <name type="scientific">Vitrella brassicaformis (strain CCMP3155)</name>
    <dbReference type="NCBI Taxonomy" id="1169540"/>
    <lineage>
        <taxon>Eukaryota</taxon>
        <taxon>Sar</taxon>
        <taxon>Alveolata</taxon>
        <taxon>Colpodellida</taxon>
        <taxon>Vitrellaceae</taxon>
        <taxon>Vitrella</taxon>
    </lineage>
</organism>
<dbReference type="OrthoDB" id="207120at2759"/>
<keyword evidence="3" id="KW-0175">Coiled coil</keyword>
<dbReference type="Pfam" id="PF07653">
    <property type="entry name" value="SH3_2"/>
    <property type="match status" value="1"/>
</dbReference>
<dbReference type="InterPro" id="IPR011992">
    <property type="entry name" value="EF-hand-dom_pair"/>
</dbReference>
<evidence type="ECO:0000256" key="3">
    <source>
        <dbReference type="SAM" id="Coils"/>
    </source>
</evidence>
<dbReference type="Gene3D" id="2.30.30.40">
    <property type="entry name" value="SH3 Domains"/>
    <property type="match status" value="1"/>
</dbReference>
<keyword evidence="7" id="KW-1185">Reference proteome</keyword>
<dbReference type="EMBL" id="CDMY01000505">
    <property type="protein sequence ID" value="CEM18652.1"/>
    <property type="molecule type" value="Genomic_DNA"/>
</dbReference>
<dbReference type="AlphaFoldDB" id="A0A0G4FUT8"/>
<keyword evidence="1 2" id="KW-0728">SH3 domain</keyword>
<evidence type="ECO:0000256" key="4">
    <source>
        <dbReference type="SAM" id="MobiDB-lite"/>
    </source>
</evidence>
<gene>
    <name evidence="6" type="ORF">Vbra_21728</name>
</gene>
<feature type="region of interest" description="Disordered" evidence="4">
    <location>
        <begin position="430"/>
        <end position="499"/>
    </location>
</feature>
<protein>
    <recommendedName>
        <fullName evidence="5">SH3 domain-containing protein</fullName>
    </recommendedName>
</protein>
<dbReference type="SMART" id="SM00326">
    <property type="entry name" value="SH3"/>
    <property type="match status" value="1"/>
</dbReference>
<evidence type="ECO:0000256" key="2">
    <source>
        <dbReference type="PROSITE-ProRule" id="PRU00192"/>
    </source>
</evidence>
<accession>A0A0G4FUT8</accession>
<feature type="compositionally biased region" description="Basic and acidic residues" evidence="4">
    <location>
        <begin position="469"/>
        <end position="499"/>
    </location>
</feature>
<proteinExistence type="predicted"/>
<dbReference type="SUPFAM" id="SSF50044">
    <property type="entry name" value="SH3-domain"/>
    <property type="match status" value="1"/>
</dbReference>
<dbReference type="PROSITE" id="PS50002">
    <property type="entry name" value="SH3"/>
    <property type="match status" value="1"/>
</dbReference>
<feature type="coiled-coil region" evidence="3">
    <location>
        <begin position="260"/>
        <end position="323"/>
    </location>
</feature>
<evidence type="ECO:0000313" key="7">
    <source>
        <dbReference type="Proteomes" id="UP000041254"/>
    </source>
</evidence>